<evidence type="ECO:0000313" key="4">
    <source>
        <dbReference type="Proteomes" id="UP000515663"/>
    </source>
</evidence>
<evidence type="ECO:0000259" key="2">
    <source>
        <dbReference type="Pfam" id="PF01243"/>
    </source>
</evidence>
<sequence length="181" mass="19898">MPITLGHLAPLDGAKRQGFLEKALWLRLATAPSGGRIHISPVVFVTVDDAIYIALDPTVGDPGQTTTPDHRHIETIDAGGTVSALIDQGDELASVRAVTLEGHAEPVTDPEDVEQLLDLVAEKYFHVGHPHLEYYFSAGNVAARRWYRIVPEHIDGWDMRVLPQPPISDLLRFPAHVHDAQ</sequence>
<dbReference type="EMBL" id="CP059491">
    <property type="protein sequence ID" value="QMT01712.1"/>
    <property type="molecule type" value="Genomic_DNA"/>
</dbReference>
<dbReference type="Proteomes" id="UP000515663">
    <property type="component" value="Chromosome"/>
</dbReference>
<dbReference type="GO" id="GO:0005829">
    <property type="term" value="C:cytosol"/>
    <property type="evidence" value="ECO:0007669"/>
    <property type="project" value="TreeGrafter"/>
</dbReference>
<protein>
    <submittedName>
        <fullName evidence="3">Pyridoxamine 5'-phosphate oxidase family protein</fullName>
    </submittedName>
</protein>
<dbReference type="GO" id="GO:0016627">
    <property type="term" value="F:oxidoreductase activity, acting on the CH-CH group of donors"/>
    <property type="evidence" value="ECO:0007669"/>
    <property type="project" value="TreeGrafter"/>
</dbReference>
<proteinExistence type="predicted"/>
<feature type="domain" description="Pyridoxamine 5'-phosphate oxidase N-terminal" evidence="2">
    <location>
        <begin position="17"/>
        <end position="157"/>
    </location>
</feature>
<dbReference type="SUPFAM" id="SSF50475">
    <property type="entry name" value="FMN-binding split barrel"/>
    <property type="match status" value="1"/>
</dbReference>
<organism evidence="3 4">
    <name type="scientific">Gordonia jinghuaiqii</name>
    <dbReference type="NCBI Taxonomy" id="2758710"/>
    <lineage>
        <taxon>Bacteria</taxon>
        <taxon>Bacillati</taxon>
        <taxon>Actinomycetota</taxon>
        <taxon>Actinomycetes</taxon>
        <taxon>Mycobacteriales</taxon>
        <taxon>Gordoniaceae</taxon>
        <taxon>Gordonia</taxon>
    </lineage>
</organism>
<dbReference type="Pfam" id="PF01243">
    <property type="entry name" value="PNPOx_N"/>
    <property type="match status" value="1"/>
</dbReference>
<dbReference type="Gene3D" id="2.30.110.10">
    <property type="entry name" value="Electron Transport, Fmn-binding Protein, Chain A"/>
    <property type="match status" value="1"/>
</dbReference>
<dbReference type="AlphaFoldDB" id="A0A7D7R350"/>
<dbReference type="InterPro" id="IPR011576">
    <property type="entry name" value="Pyridox_Oxase_N"/>
</dbReference>
<dbReference type="PANTHER" id="PTHR35176">
    <property type="entry name" value="HEME OXYGENASE HI_0854-RELATED"/>
    <property type="match status" value="1"/>
</dbReference>
<dbReference type="InterPro" id="IPR052019">
    <property type="entry name" value="F420H2_bilvrd_red/Heme_oxyg"/>
</dbReference>
<evidence type="ECO:0000313" key="3">
    <source>
        <dbReference type="EMBL" id="QMT01712.1"/>
    </source>
</evidence>
<reference evidence="4" key="1">
    <citation type="submission" date="2020-07" db="EMBL/GenBank/DDBJ databases">
        <title>novel species isolated from the respiratory tract of Marmot.</title>
        <authorList>
            <person name="Zhang G."/>
        </authorList>
    </citation>
    <scope>NUCLEOTIDE SEQUENCE [LARGE SCALE GENOMIC DNA]</scope>
    <source>
        <strain evidence="4">686</strain>
    </source>
</reference>
<keyword evidence="4" id="KW-1185">Reference proteome</keyword>
<accession>A0A7D7R350</accession>
<dbReference type="GO" id="GO:0070967">
    <property type="term" value="F:coenzyme F420 binding"/>
    <property type="evidence" value="ECO:0007669"/>
    <property type="project" value="TreeGrafter"/>
</dbReference>
<evidence type="ECO:0000256" key="1">
    <source>
        <dbReference type="ARBA" id="ARBA00023002"/>
    </source>
</evidence>
<name>A0A7D7R350_9ACTN</name>
<dbReference type="InterPro" id="IPR012349">
    <property type="entry name" value="Split_barrel_FMN-bd"/>
</dbReference>
<dbReference type="PANTHER" id="PTHR35176:SF6">
    <property type="entry name" value="HEME OXYGENASE HI_0854-RELATED"/>
    <property type="match status" value="1"/>
</dbReference>
<dbReference type="RefSeq" id="WP_188330671.1">
    <property type="nucleotide sequence ID" value="NZ_CP059491.1"/>
</dbReference>
<keyword evidence="1" id="KW-0560">Oxidoreductase</keyword>
<dbReference type="KEGG" id="gji:H1R19_00395"/>
<gene>
    <name evidence="3" type="ORF">H1R19_00395</name>
</gene>